<reference evidence="1" key="1">
    <citation type="journal article" date="2022" name="Int. J. Mol. Sci.">
        <title>Draft Genome of Tanacetum Coccineum: Genomic Comparison of Closely Related Tanacetum-Family Plants.</title>
        <authorList>
            <person name="Yamashiro T."/>
            <person name="Shiraishi A."/>
            <person name="Nakayama K."/>
            <person name="Satake H."/>
        </authorList>
    </citation>
    <scope>NUCLEOTIDE SEQUENCE</scope>
</reference>
<dbReference type="EMBL" id="BQNB010019392">
    <property type="protein sequence ID" value="GJT84824.1"/>
    <property type="molecule type" value="Genomic_DNA"/>
</dbReference>
<reference evidence="1" key="2">
    <citation type="submission" date="2022-01" db="EMBL/GenBank/DDBJ databases">
        <authorList>
            <person name="Yamashiro T."/>
            <person name="Shiraishi A."/>
            <person name="Satake H."/>
            <person name="Nakayama K."/>
        </authorList>
    </citation>
    <scope>NUCLEOTIDE SEQUENCE</scope>
</reference>
<keyword evidence="2" id="KW-1185">Reference proteome</keyword>
<comment type="caution">
    <text evidence="1">The sequence shown here is derived from an EMBL/GenBank/DDBJ whole genome shotgun (WGS) entry which is preliminary data.</text>
</comment>
<evidence type="ECO:0000313" key="2">
    <source>
        <dbReference type="Proteomes" id="UP001151760"/>
    </source>
</evidence>
<sequence>MDNLGGGGGLEMTRDGELLVVRLVPNRYPVITSLIHIESRKSPTAVLFDDDTRRMSIVTVNTKEYHSDVLISPVLVGS</sequence>
<dbReference type="Proteomes" id="UP001151760">
    <property type="component" value="Unassembled WGS sequence"/>
</dbReference>
<organism evidence="1 2">
    <name type="scientific">Tanacetum coccineum</name>
    <dbReference type="NCBI Taxonomy" id="301880"/>
    <lineage>
        <taxon>Eukaryota</taxon>
        <taxon>Viridiplantae</taxon>
        <taxon>Streptophyta</taxon>
        <taxon>Embryophyta</taxon>
        <taxon>Tracheophyta</taxon>
        <taxon>Spermatophyta</taxon>
        <taxon>Magnoliopsida</taxon>
        <taxon>eudicotyledons</taxon>
        <taxon>Gunneridae</taxon>
        <taxon>Pentapetalae</taxon>
        <taxon>asterids</taxon>
        <taxon>campanulids</taxon>
        <taxon>Asterales</taxon>
        <taxon>Asteraceae</taxon>
        <taxon>Asteroideae</taxon>
        <taxon>Anthemideae</taxon>
        <taxon>Anthemidinae</taxon>
        <taxon>Tanacetum</taxon>
    </lineage>
</organism>
<protein>
    <submittedName>
        <fullName evidence="1">Uncharacterized protein</fullName>
    </submittedName>
</protein>
<proteinExistence type="predicted"/>
<evidence type="ECO:0000313" key="1">
    <source>
        <dbReference type="EMBL" id="GJT84824.1"/>
    </source>
</evidence>
<name>A0ABQ5HBL6_9ASTR</name>
<accession>A0ABQ5HBL6</accession>
<gene>
    <name evidence="1" type="ORF">Tco_1066541</name>
</gene>